<dbReference type="Pfam" id="PF00646">
    <property type="entry name" value="F-box"/>
    <property type="match status" value="1"/>
</dbReference>
<feature type="domain" description="F-box" evidence="1">
    <location>
        <begin position="17"/>
        <end position="65"/>
    </location>
</feature>
<dbReference type="Proteomes" id="UP000077755">
    <property type="component" value="Chromosome 3"/>
</dbReference>
<organism evidence="2 3">
    <name type="scientific">Daucus carota subsp. sativus</name>
    <name type="common">Carrot</name>
    <dbReference type="NCBI Taxonomy" id="79200"/>
    <lineage>
        <taxon>Eukaryota</taxon>
        <taxon>Viridiplantae</taxon>
        <taxon>Streptophyta</taxon>
        <taxon>Embryophyta</taxon>
        <taxon>Tracheophyta</taxon>
        <taxon>Spermatophyta</taxon>
        <taxon>Magnoliopsida</taxon>
        <taxon>eudicotyledons</taxon>
        <taxon>Gunneridae</taxon>
        <taxon>Pentapetalae</taxon>
        <taxon>asterids</taxon>
        <taxon>campanulids</taxon>
        <taxon>Apiales</taxon>
        <taxon>Apiaceae</taxon>
        <taxon>Apioideae</taxon>
        <taxon>Scandiceae</taxon>
        <taxon>Daucinae</taxon>
        <taxon>Daucus</taxon>
        <taxon>Daucus sect. Daucus</taxon>
    </lineage>
</organism>
<reference evidence="2" key="1">
    <citation type="journal article" date="2016" name="Nat. Genet.">
        <title>A high-quality carrot genome assembly provides new insights into carotenoid accumulation and asterid genome evolution.</title>
        <authorList>
            <person name="Iorizzo M."/>
            <person name="Ellison S."/>
            <person name="Senalik D."/>
            <person name="Zeng P."/>
            <person name="Satapoomin P."/>
            <person name="Huang J."/>
            <person name="Bowman M."/>
            <person name="Iovene M."/>
            <person name="Sanseverino W."/>
            <person name="Cavagnaro P."/>
            <person name="Yildiz M."/>
            <person name="Macko-Podgorni A."/>
            <person name="Moranska E."/>
            <person name="Grzebelus E."/>
            <person name="Grzebelus D."/>
            <person name="Ashrafi H."/>
            <person name="Zheng Z."/>
            <person name="Cheng S."/>
            <person name="Spooner D."/>
            <person name="Van Deynze A."/>
            <person name="Simon P."/>
        </authorList>
    </citation>
    <scope>NUCLEOTIDE SEQUENCE</scope>
    <source>
        <tissue evidence="2">Leaf</tissue>
    </source>
</reference>
<dbReference type="SUPFAM" id="SSF81383">
    <property type="entry name" value="F-box domain"/>
    <property type="match status" value="1"/>
</dbReference>
<protein>
    <recommendedName>
        <fullName evidence="1">F-box domain-containing protein</fullName>
    </recommendedName>
</protein>
<dbReference type="InterPro" id="IPR032675">
    <property type="entry name" value="LRR_dom_sf"/>
</dbReference>
<dbReference type="PROSITE" id="PS50181">
    <property type="entry name" value="FBOX"/>
    <property type="match status" value="1"/>
</dbReference>
<accession>A0AAF1ATF0</accession>
<dbReference type="InterPro" id="IPR001810">
    <property type="entry name" value="F-box_dom"/>
</dbReference>
<proteinExistence type="predicted"/>
<dbReference type="InterPro" id="IPR036047">
    <property type="entry name" value="F-box-like_dom_sf"/>
</dbReference>
<dbReference type="AlphaFoldDB" id="A0AAF1ATF0"/>
<evidence type="ECO:0000259" key="1">
    <source>
        <dbReference type="PROSITE" id="PS50181"/>
    </source>
</evidence>
<reference evidence="2" key="2">
    <citation type="submission" date="2022-03" db="EMBL/GenBank/DDBJ databases">
        <title>Draft title - Genomic analysis of global carrot germplasm unveils the trajectory of domestication and the origin of high carotenoid orange carrot.</title>
        <authorList>
            <person name="Iorizzo M."/>
            <person name="Ellison S."/>
            <person name="Senalik D."/>
            <person name="Macko-Podgorni A."/>
            <person name="Grzebelus D."/>
            <person name="Bostan H."/>
            <person name="Rolling W."/>
            <person name="Curaba J."/>
            <person name="Simon P."/>
        </authorList>
    </citation>
    <scope>NUCLEOTIDE SEQUENCE</scope>
    <source>
        <tissue evidence="2">Leaf</tissue>
    </source>
</reference>
<keyword evidence="3" id="KW-1185">Reference proteome</keyword>
<dbReference type="PANTHER" id="PTHR31639">
    <property type="entry name" value="F-BOX PROTEIN-LIKE"/>
    <property type="match status" value="1"/>
</dbReference>
<name>A0AAF1ATF0_DAUCS</name>
<evidence type="ECO:0000313" key="2">
    <source>
        <dbReference type="EMBL" id="WOG94409.1"/>
    </source>
</evidence>
<sequence length="424" mass="48101">MATHKKARQPDWGATVLDRISKLPINILHLILERLPLHDAARTTTLSKTWRTIWGSQAGLVFDDVFFSHLVSKKIEQPSDVSLTISNILLVHSGTILKFHLYIPKYLPLLHTDLWIRNISNSGVRKLELIHTPPSPYKMPSFLFSCSELTDLTLDNCILSPPLGFGGFCNLINARLVHVKITDDMSFGAQLETLDLKYCTGIFNLRGQFGCDNNIRKLMITYCGYINLQWFKYTRNVETFGLMFEFWSLKLINLDSLVYKMPKIQVLLLNGVPFKSVEPGASVFKRLRIMDKLIFLQVSVGFYDLVQTQAVICLIRSSPNLQNLRIRLVTAMESLTVRGVGEYLQLPDLVDLILDKLETVDILGTVGSRSELHFIKLLLASSPSLIWMKISKSDTIGDPREELRILGEVTQLPRASTIAKIVWN</sequence>
<dbReference type="Pfam" id="PF23622">
    <property type="entry name" value="LRR_At1g61320_AtMIF1"/>
    <property type="match status" value="1"/>
</dbReference>
<dbReference type="PANTHER" id="PTHR31639:SF333">
    <property type="entry name" value="F-BOX DOMAIN, FBD DOMAIN, LEUCINE-RICH REPEAT DOMAIN, L DOMAIN-LIKE PROTEIN-RELATED"/>
    <property type="match status" value="1"/>
</dbReference>
<dbReference type="InterPro" id="IPR055357">
    <property type="entry name" value="LRR_At1g61320_AtMIF1"/>
</dbReference>
<gene>
    <name evidence="2" type="ORF">DCAR_0313704</name>
</gene>
<dbReference type="SMART" id="SM00256">
    <property type="entry name" value="FBOX"/>
    <property type="match status" value="1"/>
</dbReference>
<dbReference type="Gene3D" id="3.80.10.10">
    <property type="entry name" value="Ribonuclease Inhibitor"/>
    <property type="match status" value="1"/>
</dbReference>
<evidence type="ECO:0000313" key="3">
    <source>
        <dbReference type="Proteomes" id="UP000077755"/>
    </source>
</evidence>
<dbReference type="EMBL" id="CP093345">
    <property type="protein sequence ID" value="WOG94409.1"/>
    <property type="molecule type" value="Genomic_DNA"/>
</dbReference>
<dbReference type="SUPFAM" id="SSF52047">
    <property type="entry name" value="RNI-like"/>
    <property type="match status" value="1"/>
</dbReference>